<dbReference type="AlphaFoldDB" id="G0NCB8"/>
<dbReference type="HOGENOM" id="CLU_1807916_0_0_1"/>
<dbReference type="OrthoDB" id="10436279at2759"/>
<evidence type="ECO:0000313" key="3">
    <source>
        <dbReference type="Proteomes" id="UP000008068"/>
    </source>
</evidence>
<accession>G0NCB8</accession>
<feature type="signal peptide" evidence="1">
    <location>
        <begin position="1"/>
        <end position="17"/>
    </location>
</feature>
<evidence type="ECO:0000256" key="1">
    <source>
        <dbReference type="SAM" id="SignalP"/>
    </source>
</evidence>
<proteinExistence type="predicted"/>
<gene>
    <name evidence="2" type="ORF">CAEBREN_32503</name>
</gene>
<organism evidence="3">
    <name type="scientific">Caenorhabditis brenneri</name>
    <name type="common">Nematode worm</name>
    <dbReference type="NCBI Taxonomy" id="135651"/>
    <lineage>
        <taxon>Eukaryota</taxon>
        <taxon>Metazoa</taxon>
        <taxon>Ecdysozoa</taxon>
        <taxon>Nematoda</taxon>
        <taxon>Chromadorea</taxon>
        <taxon>Rhabditida</taxon>
        <taxon>Rhabditina</taxon>
        <taxon>Rhabditomorpha</taxon>
        <taxon>Rhabditoidea</taxon>
        <taxon>Rhabditidae</taxon>
        <taxon>Peloderinae</taxon>
        <taxon>Caenorhabditis</taxon>
    </lineage>
</organism>
<keyword evidence="1" id="KW-0732">Signal</keyword>
<feature type="chain" id="PRO_5003404899" evidence="1">
    <location>
        <begin position="18"/>
        <end position="143"/>
    </location>
</feature>
<keyword evidence="3" id="KW-1185">Reference proteome</keyword>
<dbReference type="eggNOG" id="KOG3525">
    <property type="taxonomic scope" value="Eukaryota"/>
</dbReference>
<protein>
    <submittedName>
        <fullName evidence="2">Uncharacterized protein</fullName>
    </submittedName>
</protein>
<sequence length="143" mass="16985">MNSSLLIGIFLIPFILCNDYEDGVFLARITSIDEHDARRIGRRFGFEAERKLQSYDDVYIGRRLHRRKRGIEDEIVAEMMLIQQVQFIEKLRWFRRYKRAPIQTSGAPVHVVGIFYVLNDRLYIYFPSENSRNHEIQSTKSTI</sequence>
<name>G0NCB8_CAEBE</name>
<dbReference type="EMBL" id="GL379862">
    <property type="protein sequence ID" value="EGT57488.1"/>
    <property type="molecule type" value="Genomic_DNA"/>
</dbReference>
<dbReference type="InParanoid" id="G0NCB8"/>
<dbReference type="STRING" id="135651.G0NCB8"/>
<reference evidence="3" key="1">
    <citation type="submission" date="2011-07" db="EMBL/GenBank/DDBJ databases">
        <authorList>
            <consortium name="Caenorhabditis brenneri Sequencing and Analysis Consortium"/>
            <person name="Wilson R.K."/>
        </authorList>
    </citation>
    <scope>NUCLEOTIDE SEQUENCE [LARGE SCALE GENOMIC DNA]</scope>
    <source>
        <strain evidence="3">PB2801</strain>
    </source>
</reference>
<dbReference type="Proteomes" id="UP000008068">
    <property type="component" value="Unassembled WGS sequence"/>
</dbReference>
<evidence type="ECO:0000313" key="2">
    <source>
        <dbReference type="EMBL" id="EGT57488.1"/>
    </source>
</evidence>